<proteinExistence type="predicted"/>
<gene>
    <name evidence="3" type="ORF">URODEC1_LOCUS106178</name>
</gene>
<feature type="domain" description="No apical meristem-associated C-terminal" evidence="2">
    <location>
        <begin position="179"/>
        <end position="315"/>
    </location>
</feature>
<evidence type="ECO:0000256" key="1">
    <source>
        <dbReference type="SAM" id="MobiDB-lite"/>
    </source>
</evidence>
<feature type="compositionally biased region" description="Basic and acidic residues" evidence="1">
    <location>
        <begin position="230"/>
        <end position="245"/>
    </location>
</feature>
<evidence type="ECO:0000313" key="4">
    <source>
        <dbReference type="Proteomes" id="UP001497457"/>
    </source>
</evidence>
<dbReference type="Pfam" id="PF14303">
    <property type="entry name" value="NAM-associated"/>
    <property type="match status" value="1"/>
</dbReference>
<name>A0ABC9FKX4_9POAL</name>
<reference evidence="4" key="1">
    <citation type="submission" date="2024-06" db="EMBL/GenBank/DDBJ databases">
        <authorList>
            <person name="Ryan C."/>
        </authorList>
    </citation>
    <scope>NUCLEOTIDE SEQUENCE [LARGE SCALE GENOMIC DNA]</scope>
</reference>
<dbReference type="PANTHER" id="PTHR45125">
    <property type="entry name" value="F21J9.4-RELATED"/>
    <property type="match status" value="1"/>
</dbReference>
<protein>
    <recommendedName>
        <fullName evidence="2">No apical meristem-associated C-terminal domain-containing protein</fullName>
    </recommendedName>
</protein>
<evidence type="ECO:0000259" key="2">
    <source>
        <dbReference type="Pfam" id="PF14303"/>
    </source>
</evidence>
<evidence type="ECO:0000313" key="3">
    <source>
        <dbReference type="EMBL" id="CAL5076458.1"/>
    </source>
</evidence>
<dbReference type="Proteomes" id="UP001497457">
    <property type="component" value="Chromosome 6rd"/>
</dbReference>
<dbReference type="EMBL" id="OZ075116">
    <property type="protein sequence ID" value="CAL5076458.1"/>
    <property type="molecule type" value="Genomic_DNA"/>
</dbReference>
<feature type="region of interest" description="Disordered" evidence="1">
    <location>
        <begin position="202"/>
        <end position="261"/>
    </location>
</feature>
<accession>A0ABC9FKX4</accession>
<dbReference type="InterPro" id="IPR029466">
    <property type="entry name" value="NAM-associated_C"/>
</dbReference>
<dbReference type="AlphaFoldDB" id="A0ABC9FKX4"/>
<reference evidence="3 4" key="2">
    <citation type="submission" date="2024-10" db="EMBL/GenBank/DDBJ databases">
        <authorList>
            <person name="Ryan C."/>
        </authorList>
    </citation>
    <scope>NUCLEOTIDE SEQUENCE [LARGE SCALE GENOMIC DNA]</scope>
</reference>
<keyword evidence="4" id="KW-1185">Reference proteome</keyword>
<organism evidence="3 4">
    <name type="scientific">Urochloa decumbens</name>
    <dbReference type="NCBI Taxonomy" id="240449"/>
    <lineage>
        <taxon>Eukaryota</taxon>
        <taxon>Viridiplantae</taxon>
        <taxon>Streptophyta</taxon>
        <taxon>Embryophyta</taxon>
        <taxon>Tracheophyta</taxon>
        <taxon>Spermatophyta</taxon>
        <taxon>Magnoliopsida</taxon>
        <taxon>Liliopsida</taxon>
        <taxon>Poales</taxon>
        <taxon>Poaceae</taxon>
        <taxon>PACMAD clade</taxon>
        <taxon>Panicoideae</taxon>
        <taxon>Panicodae</taxon>
        <taxon>Paniceae</taxon>
        <taxon>Melinidinae</taxon>
        <taxon>Urochloa</taxon>
    </lineage>
</organism>
<sequence length="351" mass="39796">MDNHIPIFGGQGSQDQPYYAPDQWAYQLQSSIDPLECPQAEQVNYVMGAKVYREDVEIVQPPTTRKLKEKKVSRRGGGFTKEEDGVLCSAFLNVSKDPIAGVNQTQGGYYKRLHDYFNNFKPEGSNRSQLAVQYRWGTIQRSVNKFCGFKSAVDRRNESGKNEQDRIDDAVCMYEAVEPFQSMHCWKILRNESKWNDKVLELNSNSAGTGGQGGRGSSQANTTPAAVPEGGKENGMRARPEGRDGAKRKRVADASSSSSTVDVLQRIHDNREKCQQKEDEQMVQILTRKDEKLSLQREYLDLKKQQREENLILRKQEADKNYVSARVHTFCGNVLGCKWGVQQNIEHSIFC</sequence>
<dbReference type="PANTHER" id="PTHR45125:SF40">
    <property type="entry name" value="OS06G0117800 PROTEIN"/>
    <property type="match status" value="1"/>
</dbReference>